<feature type="compositionally biased region" description="Basic residues" evidence="1">
    <location>
        <begin position="24"/>
        <end position="45"/>
    </location>
</feature>
<evidence type="ECO:0000313" key="3">
    <source>
        <dbReference type="Proteomes" id="UP001295740"/>
    </source>
</evidence>
<feature type="compositionally biased region" description="Basic and acidic residues" evidence="1">
    <location>
        <begin position="46"/>
        <end position="69"/>
    </location>
</feature>
<name>A0AAI8VNT1_9PEZI</name>
<keyword evidence="3" id="KW-1185">Reference proteome</keyword>
<comment type="caution">
    <text evidence="2">The sequence shown here is derived from an EMBL/GenBank/DDBJ whole genome shotgun (WGS) entry which is preliminary data.</text>
</comment>
<reference evidence="2" key="1">
    <citation type="submission" date="2023-10" db="EMBL/GenBank/DDBJ databases">
        <authorList>
            <person name="Hackl T."/>
        </authorList>
    </citation>
    <scope>NUCLEOTIDE SEQUENCE</scope>
</reference>
<proteinExistence type="predicted"/>
<dbReference type="EMBL" id="CAUWAG010000011">
    <property type="protein sequence ID" value="CAJ2508349.1"/>
    <property type="molecule type" value="Genomic_DNA"/>
</dbReference>
<evidence type="ECO:0000256" key="1">
    <source>
        <dbReference type="SAM" id="MobiDB-lite"/>
    </source>
</evidence>
<dbReference type="Proteomes" id="UP001295740">
    <property type="component" value="Unassembled WGS sequence"/>
</dbReference>
<accession>A0AAI8VNT1</accession>
<feature type="compositionally biased region" description="Polar residues" evidence="1">
    <location>
        <begin position="104"/>
        <end position="115"/>
    </location>
</feature>
<sequence>MATTKAPPHTSRRGPGRPRGSKEKGRKPWARSKATKAGKKDKAKKKGQEVEAGETKKAGMEKRAGDGMKLHTYVKPTMAPKATPPIETTEFNETSEPTEPIEADSSSGDNDSALLTRTRRRQTPAEYFESMRQRGPRQPTDGSGPVPRFGAFFRIFSPNTQAEMREAGSEWNWSINRAEVRTRATRGFMERTGLREFVMRDDLDDVSWEEFTARRRERGRVRD</sequence>
<dbReference type="AlphaFoldDB" id="A0AAI8VNT1"/>
<feature type="region of interest" description="Disordered" evidence="1">
    <location>
        <begin position="1"/>
        <end position="150"/>
    </location>
</feature>
<evidence type="ECO:0000313" key="2">
    <source>
        <dbReference type="EMBL" id="CAJ2508349.1"/>
    </source>
</evidence>
<gene>
    <name evidence="2" type="ORF">KHLLAP_LOCUS8817</name>
</gene>
<protein>
    <submittedName>
        <fullName evidence="2">Uu.00g133750.m01.CDS01</fullName>
    </submittedName>
</protein>
<organism evidence="2 3">
    <name type="scientific">Anthostomella pinea</name>
    <dbReference type="NCBI Taxonomy" id="933095"/>
    <lineage>
        <taxon>Eukaryota</taxon>
        <taxon>Fungi</taxon>
        <taxon>Dikarya</taxon>
        <taxon>Ascomycota</taxon>
        <taxon>Pezizomycotina</taxon>
        <taxon>Sordariomycetes</taxon>
        <taxon>Xylariomycetidae</taxon>
        <taxon>Xylariales</taxon>
        <taxon>Xylariaceae</taxon>
        <taxon>Anthostomella</taxon>
    </lineage>
</organism>